<evidence type="ECO:0000313" key="2">
    <source>
        <dbReference type="EMBL" id="CAG8620381.1"/>
    </source>
</evidence>
<name>A0A9N9D2V0_9GLOM</name>
<feature type="region of interest" description="Disordered" evidence="1">
    <location>
        <begin position="1"/>
        <end position="27"/>
    </location>
</feature>
<accession>A0A9N9D2V0</accession>
<reference evidence="2" key="1">
    <citation type="submission" date="2021-06" db="EMBL/GenBank/DDBJ databases">
        <authorList>
            <person name="Kallberg Y."/>
            <person name="Tangrot J."/>
            <person name="Rosling A."/>
        </authorList>
    </citation>
    <scope>NUCLEOTIDE SEQUENCE</scope>
    <source>
        <strain evidence="2">FL966</strain>
    </source>
</reference>
<comment type="caution">
    <text evidence="2">The sequence shown here is derived from an EMBL/GenBank/DDBJ whole genome shotgun (WGS) entry which is preliminary data.</text>
</comment>
<organism evidence="2 3">
    <name type="scientific">Cetraspora pellucida</name>
    <dbReference type="NCBI Taxonomy" id="1433469"/>
    <lineage>
        <taxon>Eukaryota</taxon>
        <taxon>Fungi</taxon>
        <taxon>Fungi incertae sedis</taxon>
        <taxon>Mucoromycota</taxon>
        <taxon>Glomeromycotina</taxon>
        <taxon>Glomeromycetes</taxon>
        <taxon>Diversisporales</taxon>
        <taxon>Gigasporaceae</taxon>
        <taxon>Cetraspora</taxon>
    </lineage>
</organism>
<gene>
    <name evidence="2" type="ORF">CPELLU_LOCUS7891</name>
</gene>
<protein>
    <submittedName>
        <fullName evidence="2">17365_t:CDS:1</fullName>
    </submittedName>
</protein>
<dbReference type="AlphaFoldDB" id="A0A9N9D2V0"/>
<dbReference type="EMBL" id="CAJVQA010005422">
    <property type="protein sequence ID" value="CAG8620381.1"/>
    <property type="molecule type" value="Genomic_DNA"/>
</dbReference>
<evidence type="ECO:0000256" key="1">
    <source>
        <dbReference type="SAM" id="MobiDB-lite"/>
    </source>
</evidence>
<sequence>NIKLTDENNRLHDENKKLTSSSNSNNEVISKTNQKMNAFLENFDVKFERTETLENKKDKIMTISKKLKESCVLFNKNKILDICI</sequence>
<keyword evidence="3" id="KW-1185">Reference proteome</keyword>
<feature type="compositionally biased region" description="Basic and acidic residues" evidence="1">
    <location>
        <begin position="1"/>
        <end position="17"/>
    </location>
</feature>
<dbReference type="Proteomes" id="UP000789759">
    <property type="component" value="Unassembled WGS sequence"/>
</dbReference>
<evidence type="ECO:0000313" key="3">
    <source>
        <dbReference type="Proteomes" id="UP000789759"/>
    </source>
</evidence>
<proteinExistence type="predicted"/>
<feature type="non-terminal residue" evidence="2">
    <location>
        <position position="1"/>
    </location>
</feature>